<dbReference type="Proteomes" id="UP000008783">
    <property type="component" value="Unassembled WGS sequence"/>
</dbReference>
<dbReference type="KEGG" id="pgr:PGTG_03287"/>
<keyword evidence="5" id="KW-1185">Reference proteome</keyword>
<dbReference type="AlphaFoldDB" id="E3JZ56"/>
<dbReference type="OrthoDB" id="3253684at2759"/>
<feature type="compositionally biased region" description="Acidic residues" evidence="2">
    <location>
        <begin position="916"/>
        <end position="925"/>
    </location>
</feature>
<feature type="domain" description="CxC1-like cysteine cluster associated with KDZ transposases" evidence="3">
    <location>
        <begin position="97"/>
        <end position="197"/>
    </location>
</feature>
<feature type="region of interest" description="Disordered" evidence="2">
    <location>
        <begin position="25"/>
        <end position="46"/>
    </location>
</feature>
<dbReference type="RefSeq" id="XP_003321750.2">
    <property type="nucleotide sequence ID" value="XM_003321702.2"/>
</dbReference>
<dbReference type="Pfam" id="PF18758">
    <property type="entry name" value="KDZ"/>
    <property type="match status" value="1"/>
</dbReference>
<protein>
    <recommendedName>
        <fullName evidence="3">CxC1-like cysteine cluster associated with KDZ transposases domain-containing protein</fullName>
    </recommendedName>
</protein>
<gene>
    <name evidence="4" type="ORF">PGTG_03287</name>
</gene>
<evidence type="ECO:0000256" key="2">
    <source>
        <dbReference type="SAM" id="MobiDB-lite"/>
    </source>
</evidence>
<accession>E3JZ56</accession>
<dbReference type="InterPro" id="IPR040521">
    <property type="entry name" value="KDZ"/>
</dbReference>
<dbReference type="PANTHER" id="PTHR33096">
    <property type="entry name" value="CXC2 DOMAIN-CONTAINING PROTEIN"/>
    <property type="match status" value="1"/>
</dbReference>
<dbReference type="InterPro" id="IPR041320">
    <property type="entry name" value="CxC1"/>
</dbReference>
<dbReference type="HOGENOM" id="CLU_011407_4_0_1"/>
<dbReference type="EMBL" id="DS178267">
    <property type="protein sequence ID" value="EFP77331.2"/>
    <property type="molecule type" value="Genomic_DNA"/>
</dbReference>
<feature type="region of interest" description="Disordered" evidence="2">
    <location>
        <begin position="903"/>
        <end position="925"/>
    </location>
</feature>
<evidence type="ECO:0000313" key="5">
    <source>
        <dbReference type="Proteomes" id="UP000008783"/>
    </source>
</evidence>
<reference key="1">
    <citation type="submission" date="2007-01" db="EMBL/GenBank/DDBJ databases">
        <title>The Genome Sequence of Puccinia graminis f. sp. tritici Strain CRL 75-36-700-3.</title>
        <authorList>
            <consortium name="The Broad Institute Genome Sequencing Platform"/>
            <person name="Birren B."/>
            <person name="Lander E."/>
            <person name="Galagan J."/>
            <person name="Nusbaum C."/>
            <person name="Devon K."/>
            <person name="Cuomo C."/>
            <person name="Jaffe D."/>
            <person name="Butler J."/>
            <person name="Alvarez P."/>
            <person name="Gnerre S."/>
            <person name="Grabherr M."/>
            <person name="Mauceli E."/>
            <person name="Brockman W."/>
            <person name="Young S."/>
            <person name="LaButti K."/>
            <person name="Sykes S."/>
            <person name="DeCaprio D."/>
            <person name="Crawford M."/>
            <person name="Koehrsen M."/>
            <person name="Engels R."/>
            <person name="Montgomery P."/>
            <person name="Pearson M."/>
            <person name="Howarth C."/>
            <person name="Larson L."/>
            <person name="White J."/>
            <person name="Zeng Q."/>
            <person name="Kodira C."/>
            <person name="Yandava C."/>
            <person name="Alvarado L."/>
            <person name="O'Leary S."/>
            <person name="Szabo L."/>
            <person name="Dean R."/>
            <person name="Schein J."/>
        </authorList>
    </citation>
    <scope>NUCLEOTIDE SEQUENCE</scope>
    <source>
        <strain>CRL 75-36-700-3</strain>
    </source>
</reference>
<dbReference type="STRING" id="418459.E3JZ56"/>
<dbReference type="PANTHER" id="PTHR33096:SF1">
    <property type="entry name" value="CXC1-LIKE CYSTEINE CLUSTER ASSOCIATED WITH KDZ TRANSPOSASES DOMAIN-CONTAINING PROTEIN"/>
    <property type="match status" value="1"/>
</dbReference>
<feature type="coiled-coil region" evidence="1">
    <location>
        <begin position="600"/>
        <end position="627"/>
    </location>
</feature>
<dbReference type="InParanoid" id="E3JZ56"/>
<evidence type="ECO:0000313" key="4">
    <source>
        <dbReference type="EMBL" id="EFP77331.2"/>
    </source>
</evidence>
<evidence type="ECO:0000259" key="3">
    <source>
        <dbReference type="Pfam" id="PF18802"/>
    </source>
</evidence>
<dbReference type="VEuPathDB" id="FungiDB:PGTG_03287"/>
<dbReference type="GeneID" id="10537877"/>
<dbReference type="Pfam" id="PF18802">
    <property type="entry name" value="CxC1"/>
    <property type="match status" value="1"/>
</dbReference>
<organism evidence="4 5">
    <name type="scientific">Puccinia graminis f. sp. tritici (strain CRL 75-36-700-3 / race SCCL)</name>
    <name type="common">Black stem rust fungus</name>
    <dbReference type="NCBI Taxonomy" id="418459"/>
    <lineage>
        <taxon>Eukaryota</taxon>
        <taxon>Fungi</taxon>
        <taxon>Dikarya</taxon>
        <taxon>Basidiomycota</taxon>
        <taxon>Pucciniomycotina</taxon>
        <taxon>Pucciniomycetes</taxon>
        <taxon>Pucciniales</taxon>
        <taxon>Pucciniaceae</taxon>
        <taxon>Puccinia</taxon>
    </lineage>
</organism>
<proteinExistence type="predicted"/>
<evidence type="ECO:0000256" key="1">
    <source>
        <dbReference type="SAM" id="Coils"/>
    </source>
</evidence>
<sequence>MARMDVALSADTRLAEDLVNEHSYNFDYNQDQPNQNDDEEESDDGWVPMDIEPPDEYNVAIESNIERLRQEAVRINWKDLVKDLHSVYMAQKVLTKNWAHDNAYTDHTSCNCISGTKQAIDLVDIYGQRRANIKFCSCTSDAVRLVQMGYLPGSPIRPVTAFSLPLLILHDCLWNNCNIGAMPFTIALKQYLEPRSQRLTVKNAKHARDLRKPFSAAVDLYRELNDRTENMISRIMRLDDQTIMACRSCPACFGPAPENLRDYTHLKENKLIVCLDGNFQHRHHSKASRDYERIHTPSLFIGQSEVDAMTAKIRDLELRKKPQDKKDRCTEAHKAADDKRNESSWKGCDDTGLMGCCCRHDAAIYVANINKSGEQRCFPMALVNKIINNVESDRHVGILYDIGCSLDKFMTLRGLLDDKRSQLQFGTSVFHAYVHSWTCQLDYNPRLNKGWGLSDGEGLEQMWSYLSPLVSPLRYATRNHRLAAISHRLKYHNNRGIKQLPIWLKKKFIAAVRRRVETKTVLLELLDKPNPFSTTGANYTKRFFKAQWQEQRRFKETHTEEQEDHRAKLVAFYKHEAALEAMRSRLRSNPSLYLNDEQDVHEFLDEIEETAENLKKAAEELGRTEQLAPSEADEKEAPILCGGGCQIGVICTSSATLVDPEGYTKPPRPDQQTHHKVQQLLEAYVTKFPRQRVTNTDNHPLNYKTFESMPIDHPFWNDGIYYHSKAPWAIEPDVRTGISCLLVLGRVDEELDLITQEIDRTMGWASSMYSRLSEYIMYIRARAVKIGNGVELAEDHIDNMEFSNFDRLPKLKIINKELQVRLFDLGVMLQEWTEPISWLCACCRPELLRSSYRTWINLLGVIANDHNGRNRGSKGKEPEVVIDNVEEDAILGVHVDDGEEVQVQEDEQAAGNAADSWEDVEDAQN</sequence>
<reference evidence="5" key="2">
    <citation type="journal article" date="2011" name="Proc. Natl. Acad. Sci. U.S.A.">
        <title>Obligate biotrophy features unraveled by the genomic analysis of rust fungi.</title>
        <authorList>
            <person name="Duplessis S."/>
            <person name="Cuomo C.A."/>
            <person name="Lin Y.-C."/>
            <person name="Aerts A."/>
            <person name="Tisserant E."/>
            <person name="Veneault-Fourrey C."/>
            <person name="Joly D.L."/>
            <person name="Hacquard S."/>
            <person name="Amselem J."/>
            <person name="Cantarel B.L."/>
            <person name="Chiu R."/>
            <person name="Coutinho P.M."/>
            <person name="Feau N."/>
            <person name="Field M."/>
            <person name="Frey P."/>
            <person name="Gelhaye E."/>
            <person name="Goldberg J."/>
            <person name="Grabherr M.G."/>
            <person name="Kodira C.D."/>
            <person name="Kohler A."/>
            <person name="Kuees U."/>
            <person name="Lindquist E.A."/>
            <person name="Lucas S.M."/>
            <person name="Mago R."/>
            <person name="Mauceli E."/>
            <person name="Morin E."/>
            <person name="Murat C."/>
            <person name="Pangilinan J.L."/>
            <person name="Park R."/>
            <person name="Pearson M."/>
            <person name="Quesneville H."/>
            <person name="Rouhier N."/>
            <person name="Sakthikumar S."/>
            <person name="Salamov A.A."/>
            <person name="Schmutz J."/>
            <person name="Selles B."/>
            <person name="Shapiro H."/>
            <person name="Tanguay P."/>
            <person name="Tuskan G.A."/>
            <person name="Henrissat B."/>
            <person name="Van de Peer Y."/>
            <person name="Rouze P."/>
            <person name="Ellis J.G."/>
            <person name="Dodds P.N."/>
            <person name="Schein J.E."/>
            <person name="Zhong S."/>
            <person name="Hamelin R.C."/>
            <person name="Grigoriev I.V."/>
            <person name="Szabo L.J."/>
            <person name="Martin F."/>
        </authorList>
    </citation>
    <scope>NUCLEOTIDE SEQUENCE [LARGE SCALE GENOMIC DNA]</scope>
    <source>
        <strain evidence="5">CRL 75-36-700-3 / race SCCL</strain>
    </source>
</reference>
<name>E3JZ56_PUCGT</name>
<keyword evidence="1" id="KW-0175">Coiled coil</keyword>